<organism evidence="2 3">
    <name type="scientific">Auricularia subglabra (strain TFB-10046 / SS5)</name>
    <name type="common">White-rot fungus</name>
    <name type="synonym">Auricularia delicata (strain TFB10046)</name>
    <dbReference type="NCBI Taxonomy" id="717982"/>
    <lineage>
        <taxon>Eukaryota</taxon>
        <taxon>Fungi</taxon>
        <taxon>Dikarya</taxon>
        <taxon>Basidiomycota</taxon>
        <taxon>Agaricomycotina</taxon>
        <taxon>Agaricomycetes</taxon>
        <taxon>Auriculariales</taxon>
        <taxon>Auriculariaceae</taxon>
        <taxon>Auricularia</taxon>
    </lineage>
</organism>
<proteinExistence type="predicted"/>
<feature type="region of interest" description="Disordered" evidence="1">
    <location>
        <begin position="105"/>
        <end position="126"/>
    </location>
</feature>
<name>J0CRK8_AURST</name>
<dbReference type="InParanoid" id="J0CRK8"/>
<gene>
    <name evidence="2" type="ORF">AURDEDRAFT_178007</name>
</gene>
<protein>
    <submittedName>
        <fullName evidence="2">Uncharacterized protein</fullName>
    </submittedName>
</protein>
<reference evidence="3" key="1">
    <citation type="journal article" date="2012" name="Science">
        <title>The Paleozoic origin of enzymatic lignin decomposition reconstructed from 31 fungal genomes.</title>
        <authorList>
            <person name="Floudas D."/>
            <person name="Binder M."/>
            <person name="Riley R."/>
            <person name="Barry K."/>
            <person name="Blanchette R.A."/>
            <person name="Henrissat B."/>
            <person name="Martinez A.T."/>
            <person name="Otillar R."/>
            <person name="Spatafora J.W."/>
            <person name="Yadav J.S."/>
            <person name="Aerts A."/>
            <person name="Benoit I."/>
            <person name="Boyd A."/>
            <person name="Carlson A."/>
            <person name="Copeland A."/>
            <person name="Coutinho P.M."/>
            <person name="de Vries R.P."/>
            <person name="Ferreira P."/>
            <person name="Findley K."/>
            <person name="Foster B."/>
            <person name="Gaskell J."/>
            <person name="Glotzer D."/>
            <person name="Gorecki P."/>
            <person name="Heitman J."/>
            <person name="Hesse C."/>
            <person name="Hori C."/>
            <person name="Igarashi K."/>
            <person name="Jurgens J.A."/>
            <person name="Kallen N."/>
            <person name="Kersten P."/>
            <person name="Kohler A."/>
            <person name="Kuees U."/>
            <person name="Kumar T.K.A."/>
            <person name="Kuo A."/>
            <person name="LaButti K."/>
            <person name="Larrondo L.F."/>
            <person name="Lindquist E."/>
            <person name="Ling A."/>
            <person name="Lombard V."/>
            <person name="Lucas S."/>
            <person name="Lundell T."/>
            <person name="Martin R."/>
            <person name="McLaughlin D.J."/>
            <person name="Morgenstern I."/>
            <person name="Morin E."/>
            <person name="Murat C."/>
            <person name="Nagy L.G."/>
            <person name="Nolan M."/>
            <person name="Ohm R.A."/>
            <person name="Patyshakuliyeva A."/>
            <person name="Rokas A."/>
            <person name="Ruiz-Duenas F.J."/>
            <person name="Sabat G."/>
            <person name="Salamov A."/>
            <person name="Samejima M."/>
            <person name="Schmutz J."/>
            <person name="Slot J.C."/>
            <person name="St John F."/>
            <person name="Stenlid J."/>
            <person name="Sun H."/>
            <person name="Sun S."/>
            <person name="Syed K."/>
            <person name="Tsang A."/>
            <person name="Wiebenga A."/>
            <person name="Young D."/>
            <person name="Pisabarro A."/>
            <person name="Eastwood D.C."/>
            <person name="Martin F."/>
            <person name="Cullen D."/>
            <person name="Grigoriev I.V."/>
            <person name="Hibbett D.S."/>
        </authorList>
    </citation>
    <scope>NUCLEOTIDE SEQUENCE [LARGE SCALE GENOMIC DNA]</scope>
    <source>
        <strain evidence="3">TFB10046</strain>
    </source>
</reference>
<feature type="compositionally biased region" description="Basic and acidic residues" evidence="1">
    <location>
        <begin position="105"/>
        <end position="114"/>
    </location>
</feature>
<evidence type="ECO:0000313" key="2">
    <source>
        <dbReference type="EMBL" id="EJD32899.1"/>
    </source>
</evidence>
<dbReference type="EMBL" id="JH688571">
    <property type="protein sequence ID" value="EJD32899.1"/>
    <property type="molecule type" value="Genomic_DNA"/>
</dbReference>
<accession>J0CRK8</accession>
<evidence type="ECO:0000313" key="3">
    <source>
        <dbReference type="Proteomes" id="UP000006514"/>
    </source>
</evidence>
<dbReference type="KEGG" id="adl:AURDEDRAFT_178007"/>
<dbReference type="AlphaFoldDB" id="J0CRK8"/>
<dbReference type="Proteomes" id="UP000006514">
    <property type="component" value="Unassembled WGS sequence"/>
</dbReference>
<sequence>MIHGIAQTVDVDTVGRVLRARRADRLAAALDAQVSRTMRVYDDAAGAHGQLFITPTLGDDELVRSRFSRAQPASGDFDIAQRLLGAADCYPDAVLLVPREVKGSSKDNAADARVDTPNARLSSPERRAHIRRRVRARRPDAGDDGRQGCPRPWAFAEHIGSWLPCEPDSARDLMWAANARVSEQAFAVSIKIRVESNLRRTQQLVETGVPHISVHLGVEGHHVHLHIFASPTRMLPARLLLPHASSTNKPLPCVCFFLSFKRRAPKQIPSLAFVS</sequence>
<evidence type="ECO:0000256" key="1">
    <source>
        <dbReference type="SAM" id="MobiDB-lite"/>
    </source>
</evidence>
<dbReference type="Gene3D" id="3.20.20.70">
    <property type="entry name" value="Aldolase class I"/>
    <property type="match status" value="1"/>
</dbReference>
<dbReference type="InterPro" id="IPR013785">
    <property type="entry name" value="Aldolase_TIM"/>
</dbReference>
<dbReference type="OrthoDB" id="9977870at2759"/>
<keyword evidence="3" id="KW-1185">Reference proteome</keyword>